<reference evidence="1 2" key="1">
    <citation type="submission" date="2019-12" db="EMBL/GenBank/DDBJ databases">
        <authorList>
            <person name="Kim Y.S."/>
        </authorList>
    </citation>
    <scope>NUCLEOTIDE SEQUENCE [LARGE SCALE GENOMIC DNA]</scope>
    <source>
        <strain evidence="1 2">MMS17-SY077</strain>
    </source>
</reference>
<dbReference type="Proteomes" id="UP000438182">
    <property type="component" value="Unassembled WGS sequence"/>
</dbReference>
<protein>
    <recommendedName>
        <fullName evidence="3">Methionine synthase</fullName>
    </recommendedName>
</protein>
<gene>
    <name evidence="1" type="ORF">GB864_14865</name>
</gene>
<dbReference type="InterPro" id="IPR038071">
    <property type="entry name" value="UROD/MetE-like_sf"/>
</dbReference>
<organism evidence="1 2">
    <name type="scientific">Agromyces seonyuensis</name>
    <dbReference type="NCBI Taxonomy" id="2662446"/>
    <lineage>
        <taxon>Bacteria</taxon>
        <taxon>Bacillati</taxon>
        <taxon>Actinomycetota</taxon>
        <taxon>Actinomycetes</taxon>
        <taxon>Micrococcales</taxon>
        <taxon>Microbacteriaceae</taxon>
        <taxon>Agromyces</taxon>
    </lineage>
</organism>
<accession>A0A6I4P7N7</accession>
<evidence type="ECO:0008006" key="3">
    <source>
        <dbReference type="Google" id="ProtNLM"/>
    </source>
</evidence>
<dbReference type="AlphaFoldDB" id="A0A6I4P7N7"/>
<comment type="caution">
    <text evidence="1">The sequence shown here is derived from an EMBL/GenBank/DDBJ whole genome shotgun (WGS) entry which is preliminary data.</text>
</comment>
<sequence>MTEPRTAPQGVHLVGSINQPDAETAFRTVAGALGQRLRRLPDGETGLRFHWIAFQPDVLGAVDGLERVGAEPIRVGPLDVRPLRIADGVDAEDLVLPNLGYADAALESWELFERLQAEGVIPASVKFQVSLPSPAAVIGAFVVPADRARFEPVYRAALFAELDRVLAGVPHDRLAVQWDTAVEFGWIEAAGYDKGDNPNAPWFDDLWAGLMERAAEQAARVPADVEAGWHLCYGDVAEHHFIEPTDTGNLVEFANRLVAASPRPLQWIHLPVPIERDDDAYFAPLDALALPEGTELYLGLVHREDGVEGAERRIAAAAPNVGAFGVATECGFGRSPREATDALLATHATIAAPWA</sequence>
<dbReference type="Gene3D" id="3.20.20.210">
    <property type="match status" value="1"/>
</dbReference>
<dbReference type="EMBL" id="WSTA01000081">
    <property type="protein sequence ID" value="MWB99827.1"/>
    <property type="molecule type" value="Genomic_DNA"/>
</dbReference>
<dbReference type="RefSeq" id="WP_160426442.1">
    <property type="nucleotide sequence ID" value="NZ_WSTA01000081.1"/>
</dbReference>
<evidence type="ECO:0000313" key="1">
    <source>
        <dbReference type="EMBL" id="MWB99827.1"/>
    </source>
</evidence>
<name>A0A6I4P7N7_9MICO</name>
<dbReference type="SUPFAM" id="SSF51726">
    <property type="entry name" value="UROD/MetE-like"/>
    <property type="match status" value="1"/>
</dbReference>
<proteinExistence type="predicted"/>
<evidence type="ECO:0000313" key="2">
    <source>
        <dbReference type="Proteomes" id="UP000438182"/>
    </source>
</evidence>
<keyword evidence="2" id="KW-1185">Reference proteome</keyword>